<dbReference type="SUPFAM" id="SSF141488">
    <property type="entry name" value="YdhA-like"/>
    <property type="match status" value="1"/>
</dbReference>
<dbReference type="InterPro" id="IPR018660">
    <property type="entry name" value="MliC"/>
</dbReference>
<dbReference type="Pfam" id="PF09864">
    <property type="entry name" value="MliC"/>
    <property type="match status" value="1"/>
</dbReference>
<keyword evidence="4" id="KW-0449">Lipoprotein</keyword>
<organism evidence="8 9">
    <name type="scientific">Pseudohongiella nitratireducens</name>
    <dbReference type="NCBI Taxonomy" id="1768907"/>
    <lineage>
        <taxon>Bacteria</taxon>
        <taxon>Pseudomonadati</taxon>
        <taxon>Pseudomonadota</taxon>
        <taxon>Gammaproteobacteria</taxon>
        <taxon>Pseudomonadales</taxon>
        <taxon>Pseudohongiellaceae</taxon>
        <taxon>Pseudohongiella</taxon>
    </lineage>
</organism>
<keyword evidence="1 5" id="KW-0732">Signal</keyword>
<dbReference type="AlphaFoldDB" id="A0A916VJH2"/>
<name>A0A916VJH2_9GAMM</name>
<evidence type="ECO:0000256" key="5">
    <source>
        <dbReference type="SAM" id="SignalP"/>
    </source>
</evidence>
<dbReference type="PANTHER" id="PTHR35535">
    <property type="entry name" value="HEAT SHOCK PROTEIN HSLJ"/>
    <property type="match status" value="1"/>
</dbReference>
<accession>A0A916VJH2</accession>
<comment type="caution">
    <text evidence="8">The sequence shown here is derived from an EMBL/GenBank/DDBJ whole genome shotgun (WGS) entry which is preliminary data.</text>
</comment>
<evidence type="ECO:0000256" key="4">
    <source>
        <dbReference type="ARBA" id="ARBA00023288"/>
    </source>
</evidence>
<dbReference type="Proteomes" id="UP000627715">
    <property type="component" value="Unassembled WGS sequence"/>
</dbReference>
<dbReference type="InterPro" id="IPR036328">
    <property type="entry name" value="MliC_sf"/>
</dbReference>
<dbReference type="Pfam" id="PF03724">
    <property type="entry name" value="META"/>
    <property type="match status" value="1"/>
</dbReference>
<keyword evidence="3" id="KW-0564">Palmitate</keyword>
<gene>
    <name evidence="8" type="ORF">GCM10011403_23770</name>
</gene>
<evidence type="ECO:0000313" key="8">
    <source>
        <dbReference type="EMBL" id="GFZ79904.1"/>
    </source>
</evidence>
<evidence type="ECO:0000259" key="6">
    <source>
        <dbReference type="Pfam" id="PF03724"/>
    </source>
</evidence>
<protein>
    <recommendedName>
        <fullName evidence="10">META domain-containing protein</fullName>
    </recommendedName>
</protein>
<proteinExistence type="predicted"/>
<reference evidence="8" key="1">
    <citation type="journal article" date="2014" name="Int. J. Syst. Evol. Microbiol.">
        <title>Complete genome sequence of Corynebacterium casei LMG S-19264T (=DSM 44701T), isolated from a smear-ripened cheese.</title>
        <authorList>
            <consortium name="US DOE Joint Genome Institute (JGI-PGF)"/>
            <person name="Walter F."/>
            <person name="Albersmeier A."/>
            <person name="Kalinowski J."/>
            <person name="Ruckert C."/>
        </authorList>
    </citation>
    <scope>NUCLEOTIDE SEQUENCE</scope>
    <source>
        <strain evidence="8">CGMCC 1.15425</strain>
    </source>
</reference>
<evidence type="ECO:0000256" key="1">
    <source>
        <dbReference type="ARBA" id="ARBA00022729"/>
    </source>
</evidence>
<feature type="signal peptide" evidence="5">
    <location>
        <begin position="1"/>
        <end position="20"/>
    </location>
</feature>
<dbReference type="InterPro" id="IPR053147">
    <property type="entry name" value="Hsp_HslJ-like"/>
</dbReference>
<evidence type="ECO:0000256" key="2">
    <source>
        <dbReference type="ARBA" id="ARBA00023136"/>
    </source>
</evidence>
<dbReference type="InterPro" id="IPR038670">
    <property type="entry name" value="HslJ-like_sf"/>
</dbReference>
<evidence type="ECO:0000256" key="3">
    <source>
        <dbReference type="ARBA" id="ARBA00023139"/>
    </source>
</evidence>
<dbReference type="OrthoDB" id="5348860at2"/>
<dbReference type="EMBL" id="BMIY01000010">
    <property type="protein sequence ID" value="GFZ79904.1"/>
    <property type="molecule type" value="Genomic_DNA"/>
</dbReference>
<dbReference type="RefSeq" id="WP_068810086.1">
    <property type="nucleotide sequence ID" value="NZ_BMIY01000010.1"/>
</dbReference>
<feature type="chain" id="PRO_5036908674" description="META domain-containing protein" evidence="5">
    <location>
        <begin position="21"/>
        <end position="243"/>
    </location>
</feature>
<dbReference type="PANTHER" id="PTHR35535:SF1">
    <property type="entry name" value="HEAT SHOCK PROTEIN HSLJ"/>
    <property type="match status" value="1"/>
</dbReference>
<evidence type="ECO:0000313" key="9">
    <source>
        <dbReference type="Proteomes" id="UP000627715"/>
    </source>
</evidence>
<keyword evidence="9" id="KW-1185">Reference proteome</keyword>
<feature type="domain" description="DUF306" evidence="6">
    <location>
        <begin position="41"/>
        <end position="141"/>
    </location>
</feature>
<dbReference type="PROSITE" id="PS51257">
    <property type="entry name" value="PROKAR_LIPOPROTEIN"/>
    <property type="match status" value="1"/>
</dbReference>
<evidence type="ECO:0000259" key="7">
    <source>
        <dbReference type="Pfam" id="PF09864"/>
    </source>
</evidence>
<dbReference type="InterPro" id="IPR005184">
    <property type="entry name" value="DUF306_Meta_HslJ"/>
</dbReference>
<dbReference type="Gene3D" id="2.40.128.270">
    <property type="match status" value="1"/>
</dbReference>
<reference evidence="8" key="2">
    <citation type="submission" date="2020-09" db="EMBL/GenBank/DDBJ databases">
        <authorList>
            <person name="Sun Q."/>
            <person name="Zhou Y."/>
        </authorList>
    </citation>
    <scope>NUCLEOTIDE SEQUENCE</scope>
    <source>
        <strain evidence="8">CGMCC 1.15425</strain>
    </source>
</reference>
<dbReference type="Gene3D" id="2.40.128.200">
    <property type="match status" value="1"/>
</dbReference>
<sequence>MKTYGVKLSLLALWVMTLAACQVTPEQGSAGVAQNQTNVSRLDSTSWHVKGIDGNDIIFNAMITIAFNGGQVSGVAGCNSYSGSLAPSDGDVMFNQISSTRRACEPALMDQEQTFLHTMAAIESYRIEQDTKLMLFDVEGNLRVRATLNEGEENAQAGRVPQDAVASQESVFHCDESIVMRVKFVGPETITMQFEESGESSILSRVRSASGARYQNARYEFWNRGEEARLTDEGQEFHCQRHH</sequence>
<keyword evidence="2" id="KW-0472">Membrane</keyword>
<feature type="domain" description="C-type lysozyme inhibitor" evidence="7">
    <location>
        <begin position="172"/>
        <end position="235"/>
    </location>
</feature>
<evidence type="ECO:0008006" key="10">
    <source>
        <dbReference type="Google" id="ProtNLM"/>
    </source>
</evidence>